<protein>
    <recommendedName>
        <fullName evidence="3">Cyclin-like domain-containing protein</fullName>
    </recommendedName>
</protein>
<keyword evidence="1" id="KW-0195">Cyclin</keyword>
<feature type="region of interest" description="Disordered" evidence="2">
    <location>
        <begin position="151"/>
        <end position="187"/>
    </location>
</feature>
<dbReference type="InterPro" id="IPR006671">
    <property type="entry name" value="Cyclin_N"/>
</dbReference>
<dbReference type="PANTHER" id="PTHR10177">
    <property type="entry name" value="CYCLINS"/>
    <property type="match status" value="1"/>
</dbReference>
<evidence type="ECO:0000259" key="3">
    <source>
        <dbReference type="SMART" id="SM00385"/>
    </source>
</evidence>
<comment type="caution">
    <text evidence="4">The sequence shown here is derived from an EMBL/GenBank/DDBJ whole genome shotgun (WGS) entry which is preliminary data.</text>
</comment>
<organism evidence="4 5">
    <name type="scientific">Halteria grandinella</name>
    <dbReference type="NCBI Taxonomy" id="5974"/>
    <lineage>
        <taxon>Eukaryota</taxon>
        <taxon>Sar</taxon>
        <taxon>Alveolata</taxon>
        <taxon>Ciliophora</taxon>
        <taxon>Intramacronucleata</taxon>
        <taxon>Spirotrichea</taxon>
        <taxon>Stichotrichia</taxon>
        <taxon>Sporadotrichida</taxon>
        <taxon>Halteriidae</taxon>
        <taxon>Halteria</taxon>
    </lineage>
</organism>
<evidence type="ECO:0000313" key="4">
    <source>
        <dbReference type="EMBL" id="TNV80111.1"/>
    </source>
</evidence>
<gene>
    <name evidence="4" type="ORF">FGO68_gene12460</name>
</gene>
<dbReference type="Proteomes" id="UP000785679">
    <property type="component" value="Unassembled WGS sequence"/>
</dbReference>
<sequence length="484" mass="54585">MQPPNKAFYHIQQLERLQSNLKVTAYYTTSMTSSNIIRLSHLQGNHITANLAQSFKLQRASVGAHSRANSQEGLIFKCVKNNSAEETQGGRVSLGAVLPSQRQQLPLIKVKTSTHSRESSMHKQFINRGEAVKKYVHPRIIVRGSHGLFSGEQPPCKVSEGGRTRQNETLQSEYSTSASSNNSSDNPFEVALPAGVRMNRDLVSDYGMHIEKHLLKIECQNAIKPDHLSKHELKPAFRAKMVDWMTEVLNIAFRNICCDQTLFLAVNILDRYIQSYEDRGLTFKAQELHLTGVVCMFIASKYEDVQPLLLKTVFEKIGHSKLSKEVILAKEQDILQALGFRVGCNSSILDFINLQFETLSQLRDHCDKQLLFTISVYLAKMSLLHPELYPKKASQLASASIFVSNKIYEQMMALSQQGKQKPCNVLPEKFLLENLTQSPEDIGELIITSKRLLNLAQNFEAELPGLKNLQNLYLPKLEQMVAAK</sequence>
<name>A0A8J8NU12_HALGN</name>
<proteinExistence type="inferred from homology"/>
<accession>A0A8J8NU12</accession>
<dbReference type="SUPFAM" id="SSF47954">
    <property type="entry name" value="Cyclin-like"/>
    <property type="match status" value="1"/>
</dbReference>
<evidence type="ECO:0000256" key="1">
    <source>
        <dbReference type="RuleBase" id="RU000383"/>
    </source>
</evidence>
<dbReference type="InterPro" id="IPR039361">
    <property type="entry name" value="Cyclin"/>
</dbReference>
<dbReference type="Gene3D" id="1.10.472.10">
    <property type="entry name" value="Cyclin-like"/>
    <property type="match status" value="2"/>
</dbReference>
<dbReference type="OrthoDB" id="313090at2759"/>
<dbReference type="InterPro" id="IPR013763">
    <property type="entry name" value="Cyclin-like_dom"/>
</dbReference>
<keyword evidence="5" id="KW-1185">Reference proteome</keyword>
<comment type="similarity">
    <text evidence="1">Belongs to the cyclin family.</text>
</comment>
<reference evidence="4" key="1">
    <citation type="submission" date="2019-06" db="EMBL/GenBank/DDBJ databases">
        <authorList>
            <person name="Zheng W."/>
        </authorList>
    </citation>
    <scope>NUCLEOTIDE SEQUENCE</scope>
    <source>
        <strain evidence="4">QDHG01</strain>
    </source>
</reference>
<evidence type="ECO:0000313" key="5">
    <source>
        <dbReference type="Proteomes" id="UP000785679"/>
    </source>
</evidence>
<feature type="domain" description="Cyclin-like" evidence="3">
    <location>
        <begin position="243"/>
        <end position="336"/>
    </location>
</feature>
<feature type="compositionally biased region" description="Low complexity" evidence="2">
    <location>
        <begin position="172"/>
        <end position="186"/>
    </location>
</feature>
<evidence type="ECO:0000256" key="2">
    <source>
        <dbReference type="SAM" id="MobiDB-lite"/>
    </source>
</evidence>
<dbReference type="Pfam" id="PF00134">
    <property type="entry name" value="Cyclin_N"/>
    <property type="match status" value="1"/>
</dbReference>
<dbReference type="AlphaFoldDB" id="A0A8J8NU12"/>
<dbReference type="InterPro" id="IPR036915">
    <property type="entry name" value="Cyclin-like_sf"/>
</dbReference>
<dbReference type="EMBL" id="RRYP01007967">
    <property type="protein sequence ID" value="TNV80111.1"/>
    <property type="molecule type" value="Genomic_DNA"/>
</dbReference>
<dbReference type="SMART" id="SM00385">
    <property type="entry name" value="CYCLIN"/>
    <property type="match status" value="1"/>
</dbReference>